<feature type="region of interest" description="Disordered" evidence="6">
    <location>
        <begin position="562"/>
        <end position="590"/>
    </location>
</feature>
<dbReference type="VEuPathDB" id="FungiDB:RhiirFUN_008206"/>
<dbReference type="InterPro" id="IPR007021">
    <property type="entry name" value="DUF659"/>
</dbReference>
<comment type="caution">
    <text evidence="8">The sequence shown here is derived from an EMBL/GenBank/DDBJ whole genome shotgun (WGS) entry which is preliminary data.</text>
</comment>
<dbReference type="InterPro" id="IPR012337">
    <property type="entry name" value="RNaseH-like_sf"/>
</dbReference>
<feature type="domain" description="DUF659" evidence="7">
    <location>
        <begin position="179"/>
        <end position="323"/>
    </location>
</feature>
<proteinExistence type="predicted"/>
<evidence type="ECO:0000256" key="1">
    <source>
        <dbReference type="ARBA" id="ARBA00004123"/>
    </source>
</evidence>
<dbReference type="AlphaFoldDB" id="A0A2N0QXY1"/>
<dbReference type="VEuPathDB" id="FungiDB:RhiirFUN_008207"/>
<organism evidence="8 9">
    <name type="scientific">Rhizophagus irregularis</name>
    <dbReference type="NCBI Taxonomy" id="588596"/>
    <lineage>
        <taxon>Eukaryota</taxon>
        <taxon>Fungi</taxon>
        <taxon>Fungi incertae sedis</taxon>
        <taxon>Mucoromycota</taxon>
        <taxon>Glomeromycotina</taxon>
        <taxon>Glomeromycetes</taxon>
        <taxon>Glomerales</taxon>
        <taxon>Glomeraceae</taxon>
        <taxon>Rhizophagus</taxon>
    </lineage>
</organism>
<evidence type="ECO:0000259" key="7">
    <source>
        <dbReference type="Pfam" id="PF04937"/>
    </source>
</evidence>
<keyword evidence="3" id="KW-0863">Zinc-finger</keyword>
<dbReference type="PANTHER" id="PTHR46481">
    <property type="entry name" value="ZINC FINGER BED DOMAIN-CONTAINING PROTEIN 4"/>
    <property type="match status" value="1"/>
</dbReference>
<dbReference type="InterPro" id="IPR052035">
    <property type="entry name" value="ZnF_BED_domain_contain"/>
</dbReference>
<accession>A0A2N0QXY1</accession>
<dbReference type="GO" id="GO:0008270">
    <property type="term" value="F:zinc ion binding"/>
    <property type="evidence" value="ECO:0007669"/>
    <property type="project" value="UniProtKB-KW"/>
</dbReference>
<name>A0A2N0QXY1_9GLOM</name>
<evidence type="ECO:0000256" key="5">
    <source>
        <dbReference type="ARBA" id="ARBA00023242"/>
    </source>
</evidence>
<evidence type="ECO:0000256" key="3">
    <source>
        <dbReference type="ARBA" id="ARBA00022771"/>
    </source>
</evidence>
<sequence>MPRGGRPRHILSTYVTILKKTNSGDKDRQCICNCCAEVLKDDAKPIVNRKERIKKHLTNCKYFWDKYKGEAEEILGNCDVDEEMPPSKHIRIDDDSASISSFRTNSTSSSFNLSRRSSESYYQSSISKFAVRDLNKSEIPKFHDLLIRMTVSNGWSFQWVNNPSTHAFFHWLNPKLKLPDRKQLAGPILDQAIKGIEQLRKEKLNQVHEQAGITLSFDGWKNIVNQELLGIMIILPSGETLIWKAVDISDQRGRAIDVIPKIEEILNDLKDQSIKVAALVSDSAAAYASARRQLRLKYPQYVFLPCFAHQCNLAVGEIFKESSILKNASTNAVKLVNYFNHPNNVPGDTRWNSYYECYLSLIRTKQALRNLVTRYEPPKETSSRSTELYLPTDICQIIIGDLFWSRISQLATLMKPYCGAFDKLQIDKARLHDQVKKPQQFGDDVLAYWYYCSTMCKELGFIATKIFSICHERVVNIAPPIIESGEQETEEEKAQNLDITEELLNCSDNDLLNSYIHPAINAVAKDTPTPNPVLTSHELPDVVMTSVNQPVTSKILRKEEINESTRATDDKQVIKQSTSKGKNYQKKKSPANNLSIPAVIEDMKYQVQKNRSISVI</sequence>
<evidence type="ECO:0000256" key="4">
    <source>
        <dbReference type="ARBA" id="ARBA00022833"/>
    </source>
</evidence>
<evidence type="ECO:0000256" key="2">
    <source>
        <dbReference type="ARBA" id="ARBA00022723"/>
    </source>
</evidence>
<evidence type="ECO:0000256" key="6">
    <source>
        <dbReference type="SAM" id="MobiDB-lite"/>
    </source>
</evidence>
<feature type="compositionally biased region" description="Basic and acidic residues" evidence="6">
    <location>
        <begin position="562"/>
        <end position="573"/>
    </location>
</feature>
<evidence type="ECO:0000313" key="8">
    <source>
        <dbReference type="EMBL" id="PKC55915.1"/>
    </source>
</evidence>
<evidence type="ECO:0000313" key="9">
    <source>
        <dbReference type="Proteomes" id="UP000232688"/>
    </source>
</evidence>
<keyword evidence="4" id="KW-0862">Zinc</keyword>
<dbReference type="EMBL" id="LLXH01002362">
    <property type="protein sequence ID" value="PKC55915.1"/>
    <property type="molecule type" value="Genomic_DNA"/>
</dbReference>
<dbReference type="GO" id="GO:0005634">
    <property type="term" value="C:nucleus"/>
    <property type="evidence" value="ECO:0007669"/>
    <property type="project" value="UniProtKB-SubCell"/>
</dbReference>
<dbReference type="VEuPathDB" id="FungiDB:FUN_006867"/>
<keyword evidence="5" id="KW-0539">Nucleus</keyword>
<comment type="subcellular location">
    <subcellularLocation>
        <location evidence="1">Nucleus</location>
    </subcellularLocation>
</comment>
<keyword evidence="2" id="KW-0479">Metal-binding</keyword>
<dbReference type="VEuPathDB" id="FungiDB:RhiirA1_474812"/>
<protein>
    <recommendedName>
        <fullName evidence="7">DUF659 domain-containing protein</fullName>
    </recommendedName>
</protein>
<reference evidence="8 9" key="1">
    <citation type="submission" date="2017-10" db="EMBL/GenBank/DDBJ databases">
        <title>Extensive intraspecific genome diversity in a model arbuscular mycorrhizal fungus.</title>
        <authorList>
            <person name="Chen E.C.H."/>
            <person name="Morin E."/>
            <person name="Baudet D."/>
            <person name="Noel J."/>
            <person name="Ndikumana S."/>
            <person name="Charron P."/>
            <person name="St-Onge C."/>
            <person name="Giorgi J."/>
            <person name="Grigoriev I.V."/>
            <person name="Roux C."/>
            <person name="Martin F.M."/>
            <person name="Corradi N."/>
        </authorList>
    </citation>
    <scope>NUCLEOTIDE SEQUENCE [LARGE SCALE GENOMIC DNA]</scope>
    <source>
        <strain evidence="8 9">A1</strain>
    </source>
</reference>
<gene>
    <name evidence="8" type="ORF">RhiirA1_474812</name>
</gene>
<dbReference type="VEuPathDB" id="FungiDB:RhiirFUN_024648"/>
<dbReference type="SUPFAM" id="SSF53098">
    <property type="entry name" value="Ribonuclease H-like"/>
    <property type="match status" value="1"/>
</dbReference>
<dbReference type="Proteomes" id="UP000232688">
    <property type="component" value="Unassembled WGS sequence"/>
</dbReference>
<dbReference type="PANTHER" id="PTHR46481:SF10">
    <property type="entry name" value="ZINC FINGER BED DOMAIN-CONTAINING PROTEIN 39"/>
    <property type="match status" value="1"/>
</dbReference>
<reference evidence="8 9" key="2">
    <citation type="submission" date="2017-10" db="EMBL/GenBank/DDBJ databases">
        <title>Genome analyses suggest a sexual origin of heterokaryosis in a supposedly ancient asexual fungus.</title>
        <authorList>
            <person name="Corradi N."/>
            <person name="Sedzielewska K."/>
            <person name="Noel J."/>
            <person name="Charron P."/>
            <person name="Farinelli L."/>
            <person name="Marton T."/>
            <person name="Kruger M."/>
            <person name="Pelin A."/>
            <person name="Brachmann A."/>
            <person name="Corradi N."/>
        </authorList>
    </citation>
    <scope>NUCLEOTIDE SEQUENCE [LARGE SCALE GENOMIC DNA]</scope>
    <source>
        <strain evidence="8 9">A1</strain>
    </source>
</reference>
<dbReference type="Pfam" id="PF04937">
    <property type="entry name" value="DUF659"/>
    <property type="match status" value="1"/>
</dbReference>